<feature type="transmembrane region" description="Helical" evidence="3">
    <location>
        <begin position="514"/>
        <end position="539"/>
    </location>
</feature>
<feature type="transmembrane region" description="Helical" evidence="3">
    <location>
        <begin position="53"/>
        <end position="76"/>
    </location>
</feature>
<dbReference type="PANTHER" id="PTHR13315">
    <property type="entry name" value="METALLO PHOSPHOESTERASE RELATED"/>
    <property type="match status" value="1"/>
</dbReference>
<name>A0A420J258_9PEZI</name>
<keyword evidence="4" id="KW-0131">Cell cycle</keyword>
<evidence type="ECO:0000256" key="2">
    <source>
        <dbReference type="SAM" id="MobiDB-lite"/>
    </source>
</evidence>
<accession>A0A420J258</accession>
<evidence type="ECO:0000313" key="5">
    <source>
        <dbReference type="Proteomes" id="UP000283383"/>
    </source>
</evidence>
<sequence length="693" mass="79431">MMAGFKFSLPARIRNIARQMSDRHSSVCTTSNSRSYARKIAQYLNKHNFWNRLLTLPHFCIAIWIVLLLWGEVWVFRSNVKQCDWSRWEIWPKNASPHHLILLADPQLIDPHSYPSRPWPLDRLTITHTDVYLKRSYTSLLKILRPDTIIFLGDLFDGGREWKTYRSNLKDVSWSDNQRPSSERPYVKKWATRYNEDFWLDEYDRFGRIFYKFWNLGGLHPGPWQRGKKIISSLPGNHDLGFGDHIKISIRDRFQAYFGEGNRVDVIGNHTFVSVDSVSLSASGSSSDVTEIIKPIDDFLANVQTMKRRLVARELGFMAGKESLIRYPHKIEELASANFSDLPTLDPGSGSPEFPTILLTHVPLYREPGTPCGPQREHWPPTVSVKGKSDPILSDERNAISISRGYQYQNVLSPDDSIRLLSSIGNVSSVFSGDDHDYCEVVHTADKNNVREITVKSISWAMGIRRPGFLLLSMWNPVDGSGRPLNEFPSGSDTPIYQTPLTTKSHLCLLPDEIGILITYLYFIILTLATLILNSILLSNLNLRPISSRDLSFELPTTGSNLKQDVNTLSLSSSSSSLNSNIRTTIASRNLRNPNISNGNSHSVTSDRRMWNFSYLSTNIIEKNAGDITSNRNDPDEYWENFEPVKGDEKAFSALKRVRSKNRRFVFIRVAWRSIWRVTWVVVLIYLSLFWFY</sequence>
<evidence type="ECO:0000256" key="3">
    <source>
        <dbReference type="SAM" id="Phobius"/>
    </source>
</evidence>
<organism evidence="4 5">
    <name type="scientific">Golovinomyces cichoracearum</name>
    <dbReference type="NCBI Taxonomy" id="62708"/>
    <lineage>
        <taxon>Eukaryota</taxon>
        <taxon>Fungi</taxon>
        <taxon>Dikarya</taxon>
        <taxon>Ascomycota</taxon>
        <taxon>Pezizomycotina</taxon>
        <taxon>Leotiomycetes</taxon>
        <taxon>Erysiphales</taxon>
        <taxon>Erysiphaceae</taxon>
        <taxon>Golovinomyces</taxon>
    </lineage>
</organism>
<dbReference type="AlphaFoldDB" id="A0A420J258"/>
<dbReference type="GO" id="GO:0005783">
    <property type="term" value="C:endoplasmic reticulum"/>
    <property type="evidence" value="ECO:0007669"/>
    <property type="project" value="TreeGrafter"/>
</dbReference>
<dbReference type="GO" id="GO:0006506">
    <property type="term" value="P:GPI anchor biosynthetic process"/>
    <property type="evidence" value="ECO:0007669"/>
    <property type="project" value="InterPro"/>
</dbReference>
<dbReference type="Proteomes" id="UP000283383">
    <property type="component" value="Unassembled WGS sequence"/>
</dbReference>
<keyword evidence="4" id="KW-0132">Cell division</keyword>
<keyword evidence="1 3" id="KW-0472">Membrane</keyword>
<dbReference type="InterPro" id="IPR029052">
    <property type="entry name" value="Metallo-depent_PP-like"/>
</dbReference>
<keyword evidence="5" id="KW-1185">Reference proteome</keyword>
<dbReference type="GO" id="GO:0016020">
    <property type="term" value="C:membrane"/>
    <property type="evidence" value="ECO:0007669"/>
    <property type="project" value="GOC"/>
</dbReference>
<keyword evidence="3" id="KW-0812">Transmembrane</keyword>
<dbReference type="GO" id="GO:0051301">
    <property type="term" value="P:cell division"/>
    <property type="evidence" value="ECO:0007669"/>
    <property type="project" value="UniProtKB-KW"/>
</dbReference>
<feature type="transmembrane region" description="Helical" evidence="3">
    <location>
        <begin position="666"/>
        <end position="692"/>
    </location>
</feature>
<dbReference type="InterPro" id="IPR033308">
    <property type="entry name" value="PGAP5/Cdc1/Ted1"/>
</dbReference>
<comment type="caution">
    <text evidence="4">The sequence shown here is derived from an EMBL/GenBank/DDBJ whole genome shotgun (WGS) entry which is preliminary data.</text>
</comment>
<dbReference type="STRING" id="62708.A0A420J258"/>
<gene>
    <name evidence="4" type="ORF">GcM3_n041003</name>
</gene>
<reference evidence="4 5" key="1">
    <citation type="journal article" date="2018" name="BMC Genomics">
        <title>Comparative genome analyses reveal sequence features reflecting distinct modes of host-adaptation between dicot and monocot powdery mildew.</title>
        <authorList>
            <person name="Wu Y."/>
            <person name="Ma X."/>
            <person name="Pan Z."/>
            <person name="Kale S.D."/>
            <person name="Song Y."/>
            <person name="King H."/>
            <person name="Zhang Q."/>
            <person name="Presley C."/>
            <person name="Deng X."/>
            <person name="Wei C.I."/>
            <person name="Xiao S."/>
        </authorList>
    </citation>
    <scope>NUCLEOTIDE SEQUENCE [LARGE SCALE GENOMIC DNA]</scope>
    <source>
        <strain evidence="4">UMSG3</strain>
    </source>
</reference>
<feature type="region of interest" description="Disordered" evidence="2">
    <location>
        <begin position="370"/>
        <end position="390"/>
    </location>
</feature>
<keyword evidence="3" id="KW-1133">Transmembrane helix</keyword>
<evidence type="ECO:0000313" key="4">
    <source>
        <dbReference type="EMBL" id="RKF80834.1"/>
    </source>
</evidence>
<proteinExistence type="predicted"/>
<dbReference type="SUPFAM" id="SSF56300">
    <property type="entry name" value="Metallo-dependent phosphatases"/>
    <property type="match status" value="1"/>
</dbReference>
<protein>
    <submittedName>
        <fullName evidence="4">Cell division control protein 1</fullName>
    </submittedName>
</protein>
<dbReference type="PANTHER" id="PTHR13315:SF4">
    <property type="entry name" value="METALLOPHOSPHOESTERASE, ISOFORM E"/>
    <property type="match status" value="1"/>
</dbReference>
<dbReference type="EMBL" id="MCBQ01004199">
    <property type="protein sequence ID" value="RKF80834.1"/>
    <property type="molecule type" value="Genomic_DNA"/>
</dbReference>
<evidence type="ECO:0000256" key="1">
    <source>
        <dbReference type="ARBA" id="ARBA00023136"/>
    </source>
</evidence>